<dbReference type="HOGENOM" id="CLU_2556654_0_0_11"/>
<keyword evidence="2" id="KW-1185">Reference proteome</keyword>
<reference evidence="1 2" key="1">
    <citation type="journal article" date="2009" name="Stand. Genomic Sci.">
        <title>Complete genome sequence of Stackebrandtia nassauensis type strain (LLR-40K-21).</title>
        <authorList>
            <person name="Munk C."/>
            <person name="Lapidus A."/>
            <person name="Copeland A."/>
            <person name="Jando M."/>
            <person name="Mayilraj S."/>
            <person name="Glavina Del Rio T."/>
            <person name="Nolan M."/>
            <person name="Chen F."/>
            <person name="Lucas S."/>
            <person name="Tice H."/>
            <person name="Cheng J.F."/>
            <person name="Han C."/>
            <person name="Detter J.C."/>
            <person name="Bruce D."/>
            <person name="Goodwin L."/>
            <person name="Chain P."/>
            <person name="Pitluck S."/>
            <person name="Goker M."/>
            <person name="Ovchinikova G."/>
            <person name="Pati A."/>
            <person name="Ivanova N."/>
            <person name="Mavromatis K."/>
            <person name="Chen A."/>
            <person name="Palaniappan K."/>
            <person name="Land M."/>
            <person name="Hauser L."/>
            <person name="Chang Y.J."/>
            <person name="Jeffries C.D."/>
            <person name="Bristow J."/>
            <person name="Eisen J.A."/>
            <person name="Markowitz V."/>
            <person name="Hugenholtz P."/>
            <person name="Kyrpides N.C."/>
            <person name="Klenk H.P."/>
        </authorList>
    </citation>
    <scope>NUCLEOTIDE SEQUENCE [LARGE SCALE GENOMIC DNA]</scope>
    <source>
        <strain evidence="2">DSM 44728 / CIP 108903 / NRRL B-16338 / NBRC 102104 / LLR-40K-21</strain>
    </source>
</reference>
<dbReference type="EMBL" id="CP001778">
    <property type="protein sequence ID" value="ADD42294.1"/>
    <property type="molecule type" value="Genomic_DNA"/>
</dbReference>
<evidence type="ECO:0000313" key="2">
    <source>
        <dbReference type="Proteomes" id="UP000000844"/>
    </source>
</evidence>
<organism evidence="1 2">
    <name type="scientific">Stackebrandtia nassauensis (strain DSM 44728 / CIP 108903 / NRRL B-16338 / NBRC 102104 / LLR-40K-21)</name>
    <dbReference type="NCBI Taxonomy" id="446470"/>
    <lineage>
        <taxon>Bacteria</taxon>
        <taxon>Bacillati</taxon>
        <taxon>Actinomycetota</taxon>
        <taxon>Actinomycetes</taxon>
        <taxon>Glycomycetales</taxon>
        <taxon>Glycomycetaceae</taxon>
        <taxon>Stackebrandtia</taxon>
    </lineage>
</organism>
<evidence type="ECO:0000313" key="1">
    <source>
        <dbReference type="EMBL" id="ADD42294.1"/>
    </source>
</evidence>
<sequence length="82" mass="9191">MTTRCELCDLEIGQGCACEDGRPERAYVTAGGSSYHRRRDCEWLARGQADAHAKGLRVHPVTSTLVQNVELKRGRCEYCYEG</sequence>
<dbReference type="Proteomes" id="UP000000844">
    <property type="component" value="Chromosome"/>
</dbReference>
<gene>
    <name evidence="1" type="ordered locus">Snas_2616</name>
</gene>
<proteinExistence type="predicted"/>
<protein>
    <submittedName>
        <fullName evidence="1">Uncharacterized protein</fullName>
    </submittedName>
</protein>
<name>D3Q6B9_STANL</name>
<accession>D3Q6B9</accession>
<dbReference type="KEGG" id="sna:Snas_2616"/>
<dbReference type="AlphaFoldDB" id="D3Q6B9"/>